<feature type="transmembrane region" description="Helical" evidence="1">
    <location>
        <begin position="21"/>
        <end position="40"/>
    </location>
</feature>
<evidence type="ECO:0000313" key="3">
    <source>
        <dbReference type="Proteomes" id="UP000605253"/>
    </source>
</evidence>
<dbReference type="AlphaFoldDB" id="A0A917CDC7"/>
<sequence length="86" mass="9864">MKICIRIVRMESDMLSRVKKVHSIRPIANMASVSIIVILMQNSCQKSFYQSKKQPKPLNSLGLALKPFDFTQKVTIMVIWRVNATL</sequence>
<evidence type="ECO:0000313" key="2">
    <source>
        <dbReference type="EMBL" id="GGF84629.1"/>
    </source>
</evidence>
<comment type="caution">
    <text evidence="2">The sequence shown here is derived from an EMBL/GenBank/DDBJ whole genome shotgun (WGS) entry which is preliminary data.</text>
</comment>
<name>A0A917CDC7_9GAMM</name>
<reference evidence="2" key="2">
    <citation type="submission" date="2020-09" db="EMBL/GenBank/DDBJ databases">
        <authorList>
            <person name="Sun Q."/>
            <person name="Zhou Y."/>
        </authorList>
    </citation>
    <scope>NUCLEOTIDE SEQUENCE</scope>
    <source>
        <strain evidence="2">CGMCC 1.12181</strain>
    </source>
</reference>
<dbReference type="EMBL" id="BMEO01000001">
    <property type="protein sequence ID" value="GGF84629.1"/>
    <property type="molecule type" value="Genomic_DNA"/>
</dbReference>
<dbReference type="Proteomes" id="UP000605253">
    <property type="component" value="Unassembled WGS sequence"/>
</dbReference>
<keyword evidence="3" id="KW-1185">Reference proteome</keyword>
<proteinExistence type="predicted"/>
<evidence type="ECO:0000256" key="1">
    <source>
        <dbReference type="SAM" id="Phobius"/>
    </source>
</evidence>
<accession>A0A917CDC7</accession>
<keyword evidence="1" id="KW-0812">Transmembrane</keyword>
<keyword evidence="1" id="KW-0472">Membrane</keyword>
<keyword evidence="1" id="KW-1133">Transmembrane helix</keyword>
<organism evidence="2 3">
    <name type="scientific">Marinicella pacifica</name>
    <dbReference type="NCBI Taxonomy" id="1171543"/>
    <lineage>
        <taxon>Bacteria</taxon>
        <taxon>Pseudomonadati</taxon>
        <taxon>Pseudomonadota</taxon>
        <taxon>Gammaproteobacteria</taxon>
        <taxon>Lysobacterales</taxon>
        <taxon>Marinicellaceae</taxon>
        <taxon>Marinicella</taxon>
    </lineage>
</organism>
<gene>
    <name evidence="2" type="ORF">GCM10011365_01980</name>
</gene>
<protein>
    <submittedName>
        <fullName evidence="2">Uncharacterized protein</fullName>
    </submittedName>
</protein>
<reference evidence="2" key="1">
    <citation type="journal article" date="2014" name="Int. J. Syst. Evol. Microbiol.">
        <title>Complete genome sequence of Corynebacterium casei LMG S-19264T (=DSM 44701T), isolated from a smear-ripened cheese.</title>
        <authorList>
            <consortium name="US DOE Joint Genome Institute (JGI-PGF)"/>
            <person name="Walter F."/>
            <person name="Albersmeier A."/>
            <person name="Kalinowski J."/>
            <person name="Ruckert C."/>
        </authorList>
    </citation>
    <scope>NUCLEOTIDE SEQUENCE</scope>
    <source>
        <strain evidence="2">CGMCC 1.12181</strain>
    </source>
</reference>